<feature type="domain" description="N-sulphoglucosamine sulphohydrolase C-terminal" evidence="1">
    <location>
        <begin position="2"/>
        <end position="59"/>
    </location>
</feature>
<name>A0A562KY81_9GAMM</name>
<organism evidence="2 3">
    <name type="scientific">Luteimonas cucumeris</name>
    <dbReference type="NCBI Taxonomy" id="985012"/>
    <lineage>
        <taxon>Bacteria</taxon>
        <taxon>Pseudomonadati</taxon>
        <taxon>Pseudomonadota</taxon>
        <taxon>Gammaproteobacteria</taxon>
        <taxon>Lysobacterales</taxon>
        <taxon>Lysobacteraceae</taxon>
        <taxon>Luteimonas</taxon>
    </lineage>
</organism>
<gene>
    <name evidence="2" type="ORF">IP90_02917</name>
</gene>
<dbReference type="AlphaFoldDB" id="A0A562KY81"/>
<reference evidence="2 3" key="1">
    <citation type="journal article" date="2015" name="Stand. Genomic Sci.">
        <title>Genomic Encyclopedia of Bacterial and Archaeal Type Strains, Phase III: the genomes of soil and plant-associated and newly described type strains.</title>
        <authorList>
            <person name="Whitman W.B."/>
            <person name="Woyke T."/>
            <person name="Klenk H.P."/>
            <person name="Zhou Y."/>
            <person name="Lilburn T.G."/>
            <person name="Beck B.J."/>
            <person name="De Vos P."/>
            <person name="Vandamme P."/>
            <person name="Eisen J.A."/>
            <person name="Garrity G."/>
            <person name="Hugenholtz P."/>
            <person name="Kyrpides N.C."/>
        </authorList>
    </citation>
    <scope>NUCLEOTIDE SEQUENCE [LARGE SCALE GENOMIC DNA]</scope>
    <source>
        <strain evidence="2 3">CGMCC 1.10821</strain>
    </source>
</reference>
<dbReference type="Pfam" id="PF16347">
    <property type="entry name" value="SGSH_C"/>
    <property type="match status" value="1"/>
</dbReference>
<proteinExistence type="predicted"/>
<dbReference type="Proteomes" id="UP000315167">
    <property type="component" value="Unassembled WGS sequence"/>
</dbReference>
<keyword evidence="3" id="KW-1185">Reference proteome</keyword>
<evidence type="ECO:0000313" key="2">
    <source>
        <dbReference type="EMBL" id="TWI00371.1"/>
    </source>
</evidence>
<dbReference type="InterPro" id="IPR017850">
    <property type="entry name" value="Alkaline_phosphatase_core_sf"/>
</dbReference>
<dbReference type="SUPFAM" id="SSF53649">
    <property type="entry name" value="Alkaline phosphatase-like"/>
    <property type="match status" value="1"/>
</dbReference>
<sequence>MHCARKHRGVRTDRWKLIHFGEQPEEWTFYDMRKDPDERVNLIAAPEHAERIARLKARIT</sequence>
<evidence type="ECO:0000313" key="3">
    <source>
        <dbReference type="Proteomes" id="UP000315167"/>
    </source>
</evidence>
<dbReference type="Gene3D" id="3.40.720.10">
    <property type="entry name" value="Alkaline Phosphatase, subunit A"/>
    <property type="match status" value="1"/>
</dbReference>
<protein>
    <submittedName>
        <fullName evidence="2">Uncharacterized protein DUF4976</fullName>
    </submittedName>
</protein>
<comment type="caution">
    <text evidence="2">The sequence shown here is derived from an EMBL/GenBank/DDBJ whole genome shotgun (WGS) entry which is preliminary data.</text>
</comment>
<dbReference type="EMBL" id="VLKN01000007">
    <property type="protein sequence ID" value="TWI00371.1"/>
    <property type="molecule type" value="Genomic_DNA"/>
</dbReference>
<evidence type="ECO:0000259" key="1">
    <source>
        <dbReference type="Pfam" id="PF16347"/>
    </source>
</evidence>
<accession>A0A562KY81</accession>
<dbReference type="InterPro" id="IPR032506">
    <property type="entry name" value="SGSH_C"/>
</dbReference>